<keyword evidence="3" id="KW-1185">Reference proteome</keyword>
<dbReference type="Pfam" id="PF14214">
    <property type="entry name" value="Helitron_like_N"/>
    <property type="match status" value="1"/>
</dbReference>
<gene>
    <name evidence="2" type="ORF">Tco_1080120</name>
</gene>
<reference evidence="2" key="2">
    <citation type="submission" date="2022-01" db="EMBL/GenBank/DDBJ databases">
        <authorList>
            <person name="Yamashiro T."/>
            <person name="Shiraishi A."/>
            <person name="Satake H."/>
            <person name="Nakayama K."/>
        </authorList>
    </citation>
    <scope>NUCLEOTIDE SEQUENCE</scope>
</reference>
<proteinExistence type="predicted"/>
<reference evidence="2" key="1">
    <citation type="journal article" date="2022" name="Int. J. Mol. Sci.">
        <title>Draft Genome of Tanacetum Coccineum: Genomic Comparison of Closely Related Tanacetum-Family Plants.</title>
        <authorList>
            <person name="Yamashiro T."/>
            <person name="Shiraishi A."/>
            <person name="Nakayama K."/>
            <person name="Satake H."/>
        </authorList>
    </citation>
    <scope>NUCLEOTIDE SEQUENCE</scope>
</reference>
<dbReference type="EMBL" id="BQNB010020003">
    <property type="protein sequence ID" value="GJT91275.1"/>
    <property type="molecule type" value="Genomic_DNA"/>
</dbReference>
<dbReference type="InterPro" id="IPR025476">
    <property type="entry name" value="Helitron_helicase-like"/>
</dbReference>
<dbReference type="PANTHER" id="PTHR45786">
    <property type="entry name" value="DNA BINDING PROTEIN-LIKE"/>
    <property type="match status" value="1"/>
</dbReference>
<evidence type="ECO:0000313" key="3">
    <source>
        <dbReference type="Proteomes" id="UP001151760"/>
    </source>
</evidence>
<sequence>MLDQSSSVAKAFRMPRYWCHSHGLVNFKLRLLSEISASRQYNMPTVSEVAALITNDFGNGIPSRDIIVNSKDAGPKRISELHPGYMALQYPLLFMYGEDSFHEKIPYRNNTSARKTRCGFQYLINAYTAVEEQRLKWMRNNQDTLRVDLYHNMYDVVTRGGTNATGLGKKIVLPASLTGRPRYMIQNYQDVMALCWAYRNPYLFITFTSNPKWLKIAGMLSFMPG</sequence>
<name>A0ABQ5HVC3_9ASTR</name>
<evidence type="ECO:0000313" key="2">
    <source>
        <dbReference type="EMBL" id="GJT91275.1"/>
    </source>
</evidence>
<protein>
    <submittedName>
        <fullName evidence="2">PIF1 DNA helicase/replication protein A1-like protein</fullName>
    </submittedName>
</protein>
<comment type="caution">
    <text evidence="2">The sequence shown here is derived from an EMBL/GenBank/DDBJ whole genome shotgun (WGS) entry which is preliminary data.</text>
</comment>
<organism evidence="2 3">
    <name type="scientific">Tanacetum coccineum</name>
    <dbReference type="NCBI Taxonomy" id="301880"/>
    <lineage>
        <taxon>Eukaryota</taxon>
        <taxon>Viridiplantae</taxon>
        <taxon>Streptophyta</taxon>
        <taxon>Embryophyta</taxon>
        <taxon>Tracheophyta</taxon>
        <taxon>Spermatophyta</taxon>
        <taxon>Magnoliopsida</taxon>
        <taxon>eudicotyledons</taxon>
        <taxon>Gunneridae</taxon>
        <taxon>Pentapetalae</taxon>
        <taxon>asterids</taxon>
        <taxon>campanulids</taxon>
        <taxon>Asterales</taxon>
        <taxon>Asteraceae</taxon>
        <taxon>Asteroideae</taxon>
        <taxon>Anthemideae</taxon>
        <taxon>Anthemidinae</taxon>
        <taxon>Tanacetum</taxon>
    </lineage>
</organism>
<dbReference type="Proteomes" id="UP001151760">
    <property type="component" value="Unassembled WGS sequence"/>
</dbReference>
<accession>A0ABQ5HVC3</accession>
<evidence type="ECO:0000259" key="1">
    <source>
        <dbReference type="Pfam" id="PF14214"/>
    </source>
</evidence>
<dbReference type="PANTHER" id="PTHR45786:SF74">
    <property type="entry name" value="ATP-DEPENDENT DNA HELICASE"/>
    <property type="match status" value="1"/>
</dbReference>
<feature type="domain" description="Helitron helicase-like" evidence="1">
    <location>
        <begin position="117"/>
        <end position="217"/>
    </location>
</feature>